<evidence type="ECO:0000313" key="2">
    <source>
        <dbReference type="Proteomes" id="UP000297318"/>
    </source>
</evidence>
<organism evidence="1 2">
    <name type="scientific">Serinibacter arcticus</name>
    <dbReference type="NCBI Taxonomy" id="1655435"/>
    <lineage>
        <taxon>Bacteria</taxon>
        <taxon>Bacillati</taxon>
        <taxon>Actinomycetota</taxon>
        <taxon>Actinomycetes</taxon>
        <taxon>Micrococcales</taxon>
        <taxon>Beutenbergiaceae</taxon>
        <taxon>Serinibacter</taxon>
    </lineage>
</organism>
<protein>
    <submittedName>
        <fullName evidence="1">Uncharacterized protein</fullName>
    </submittedName>
</protein>
<comment type="caution">
    <text evidence="1">The sequence shown here is derived from an EMBL/GenBank/DDBJ whole genome shotgun (WGS) entry which is preliminary data.</text>
</comment>
<gene>
    <name evidence="1" type="ORF">SERN_0309</name>
</gene>
<proteinExistence type="predicted"/>
<dbReference type="EMBL" id="RHPJ01000001">
    <property type="protein sequence ID" value="TGO06117.1"/>
    <property type="molecule type" value="Genomic_DNA"/>
</dbReference>
<evidence type="ECO:0000313" key="1">
    <source>
        <dbReference type="EMBL" id="TGO06117.1"/>
    </source>
</evidence>
<dbReference type="AlphaFoldDB" id="A0A4Z1E990"/>
<sequence>MLGAPTSPADAPRLRVRDRACTPVCGTTAQVTLAAISA</sequence>
<reference evidence="1 2" key="1">
    <citation type="submission" date="2018-11" db="EMBL/GenBank/DDBJ databases">
        <title>Complete genome sequencing of the Actinobacteria Serinibacter sp. K3-2.</title>
        <authorList>
            <person name="Rakitin A.L."/>
            <person name="Beletsky A.V."/>
            <person name="Mardanov A.V."/>
            <person name="Ravin N.V."/>
            <person name="Gromova A.S."/>
            <person name="Filippova S.N."/>
            <person name="Gal'Chenko V.F."/>
        </authorList>
    </citation>
    <scope>NUCLEOTIDE SEQUENCE [LARGE SCALE GENOMIC DNA]</scope>
    <source>
        <strain evidence="1 2">K3-2</strain>
    </source>
</reference>
<name>A0A4Z1E990_9MICO</name>
<accession>A0A4Z1E990</accession>
<dbReference type="Proteomes" id="UP000297318">
    <property type="component" value="Unassembled WGS sequence"/>
</dbReference>
<keyword evidence="2" id="KW-1185">Reference proteome</keyword>